<dbReference type="PROSITE" id="PS51257">
    <property type="entry name" value="PROKAR_LIPOPROTEIN"/>
    <property type="match status" value="1"/>
</dbReference>
<accession>A0ABW6YZX1</accession>
<dbReference type="RefSeq" id="WP_167513212.1">
    <property type="nucleotide sequence ID" value="NZ_JBEYZS010000129.1"/>
</dbReference>
<evidence type="ECO:0000256" key="1">
    <source>
        <dbReference type="ARBA" id="ARBA00010333"/>
    </source>
</evidence>
<dbReference type="SMART" id="SM00062">
    <property type="entry name" value="PBPb"/>
    <property type="match status" value="1"/>
</dbReference>
<dbReference type="PANTHER" id="PTHR30085:SF6">
    <property type="entry name" value="ABC TRANSPORTER GLUTAMINE-BINDING PROTEIN GLNH"/>
    <property type="match status" value="1"/>
</dbReference>
<dbReference type="SUPFAM" id="SSF53850">
    <property type="entry name" value="Periplasmic binding protein-like II"/>
    <property type="match status" value="1"/>
</dbReference>
<protein>
    <submittedName>
        <fullName evidence="6">Glutamate ABC transporter substrate-binding protein</fullName>
    </submittedName>
</protein>
<evidence type="ECO:0000313" key="7">
    <source>
        <dbReference type="Proteomes" id="UP001603418"/>
    </source>
</evidence>
<feature type="compositionally biased region" description="Basic and acidic residues" evidence="4">
    <location>
        <begin position="274"/>
        <end position="285"/>
    </location>
</feature>
<reference evidence="6 7" key="1">
    <citation type="submission" date="2024-10" db="EMBL/GenBank/DDBJ databases">
        <title>The Natural Products Discovery Center: Release of the First 8490 Sequenced Strains for Exploring Actinobacteria Biosynthetic Diversity.</title>
        <authorList>
            <person name="Kalkreuter E."/>
            <person name="Kautsar S.A."/>
            <person name="Yang D."/>
            <person name="Bader C.D."/>
            <person name="Teijaro C.N."/>
            <person name="Fluegel L."/>
            <person name="Davis C.M."/>
            <person name="Simpson J.R."/>
            <person name="Lauterbach L."/>
            <person name="Steele A.D."/>
            <person name="Gui C."/>
            <person name="Meng S."/>
            <person name="Li G."/>
            <person name="Viehrig K."/>
            <person name="Ye F."/>
            <person name="Su P."/>
            <person name="Kiefer A.F."/>
            <person name="Nichols A."/>
            <person name="Cepeda A.J."/>
            <person name="Yan W."/>
            <person name="Fan B."/>
            <person name="Jiang Y."/>
            <person name="Adhikari A."/>
            <person name="Zheng C.-J."/>
            <person name="Schuster L."/>
            <person name="Cowan T.M."/>
            <person name="Smanski M.J."/>
            <person name="Chevrette M.G."/>
            <person name="De Carvalho L.P.S."/>
            <person name="Shen B."/>
        </authorList>
    </citation>
    <scope>NUCLEOTIDE SEQUENCE [LARGE SCALE GENOMIC DNA]</scope>
    <source>
        <strain evidence="6 7">NPDC013366</strain>
    </source>
</reference>
<sequence length="304" mass="33038">MGKTGRHSRTIRTGAAVVALAGASLAGCSSEPSSLLAQGKIEIGSKGDQPGTSYSPHDGEFNGFDITVAREVLDRVGVKVTSSDFEGVLSKNRARALHEGDVQLIAATYSITERRMKPKGEGGDGLDFVGPYASTRQGILVRTADAGRYKSHSDLNGRLVCVWEDTTSAAELKRSAYSQIRTVEMTDARDCVKALKEKKVDAVSTDQLILYGFMKDDRSLTVAHALTFGPFNDYGIAMAKGHRDDCEKLQQALMDYAQSNDWDRDFQINLPLVPKEDRDEARPTGDEIASQSCRDKPGNAKVDD</sequence>
<proteinExistence type="inferred from homology"/>
<evidence type="ECO:0000259" key="5">
    <source>
        <dbReference type="SMART" id="SM00062"/>
    </source>
</evidence>
<dbReference type="InterPro" id="IPR001638">
    <property type="entry name" value="Solute-binding_3/MltF_N"/>
</dbReference>
<keyword evidence="7" id="KW-1185">Reference proteome</keyword>
<gene>
    <name evidence="6" type="ORF">ACF1HC_22480</name>
</gene>
<comment type="caution">
    <text evidence="6">The sequence shown here is derived from an EMBL/GenBank/DDBJ whole genome shotgun (WGS) entry which is preliminary data.</text>
</comment>
<name>A0ABW6YZX1_9ACTN</name>
<evidence type="ECO:0000256" key="2">
    <source>
        <dbReference type="ARBA" id="ARBA00022448"/>
    </source>
</evidence>
<feature type="domain" description="Solute-binding protein family 3/N-terminal" evidence="5">
    <location>
        <begin position="40"/>
        <end position="273"/>
    </location>
</feature>
<dbReference type="CDD" id="cd13690">
    <property type="entry name" value="PBP2_GluB"/>
    <property type="match status" value="1"/>
</dbReference>
<keyword evidence="3" id="KW-0732">Signal</keyword>
<dbReference type="EMBL" id="JBICBM010000010">
    <property type="protein sequence ID" value="MFF9884339.1"/>
    <property type="molecule type" value="Genomic_DNA"/>
</dbReference>
<dbReference type="Pfam" id="PF00497">
    <property type="entry name" value="SBP_bac_3"/>
    <property type="match status" value="1"/>
</dbReference>
<feature type="compositionally biased region" description="Basic and acidic residues" evidence="4">
    <location>
        <begin position="293"/>
        <end position="304"/>
    </location>
</feature>
<dbReference type="PANTHER" id="PTHR30085">
    <property type="entry name" value="AMINO ACID ABC TRANSPORTER PERMEASE"/>
    <property type="match status" value="1"/>
</dbReference>
<evidence type="ECO:0000313" key="6">
    <source>
        <dbReference type="EMBL" id="MFF9884339.1"/>
    </source>
</evidence>
<keyword evidence="2" id="KW-0813">Transport</keyword>
<organism evidence="6 7">
    <name type="scientific">Streptomyces eurythermus</name>
    <dbReference type="NCBI Taxonomy" id="42237"/>
    <lineage>
        <taxon>Bacteria</taxon>
        <taxon>Bacillati</taxon>
        <taxon>Actinomycetota</taxon>
        <taxon>Actinomycetes</taxon>
        <taxon>Kitasatosporales</taxon>
        <taxon>Streptomycetaceae</taxon>
        <taxon>Streptomyces</taxon>
    </lineage>
</organism>
<evidence type="ECO:0000256" key="3">
    <source>
        <dbReference type="ARBA" id="ARBA00022729"/>
    </source>
</evidence>
<comment type="similarity">
    <text evidence="1">Belongs to the bacterial solute-binding protein 3 family.</text>
</comment>
<evidence type="ECO:0000256" key="4">
    <source>
        <dbReference type="SAM" id="MobiDB-lite"/>
    </source>
</evidence>
<dbReference type="Gene3D" id="3.40.190.10">
    <property type="entry name" value="Periplasmic binding protein-like II"/>
    <property type="match status" value="2"/>
</dbReference>
<dbReference type="InterPro" id="IPR051455">
    <property type="entry name" value="Bact_solute-bind_prot3"/>
</dbReference>
<feature type="region of interest" description="Disordered" evidence="4">
    <location>
        <begin position="273"/>
        <end position="304"/>
    </location>
</feature>
<dbReference type="Proteomes" id="UP001603418">
    <property type="component" value="Unassembled WGS sequence"/>
</dbReference>